<feature type="non-terminal residue" evidence="2">
    <location>
        <position position="1"/>
    </location>
</feature>
<dbReference type="Proteomes" id="UP000663868">
    <property type="component" value="Unassembled WGS sequence"/>
</dbReference>
<comment type="caution">
    <text evidence="2">The sequence shown here is derived from an EMBL/GenBank/DDBJ whole genome shotgun (WGS) entry which is preliminary data.</text>
</comment>
<dbReference type="Pfam" id="PF05743">
    <property type="entry name" value="UEV"/>
    <property type="match status" value="1"/>
</dbReference>
<dbReference type="AlphaFoldDB" id="A0A819G918"/>
<proteinExistence type="predicted"/>
<dbReference type="PROSITE" id="PS51322">
    <property type="entry name" value="UEV"/>
    <property type="match status" value="1"/>
</dbReference>
<name>A0A819G918_9BILA</name>
<dbReference type="InterPro" id="IPR016135">
    <property type="entry name" value="UBQ-conjugating_enzyme/RWD"/>
</dbReference>
<sequence>MPKQTHSEIDQMIREARPTNQDLVRRDVILAIYTKTSNLILKIASYYYENGVCKELLCLCGTIACLYKGNQYNIPIDIYFQQDHPLDAPLVFVRPTPNMYISTTRNTKPDGSVIVPYLRNWQHPKSDLQTLLIDLSEVFGQSPP</sequence>
<evidence type="ECO:0000313" key="2">
    <source>
        <dbReference type="EMBL" id="CAF3881800.1"/>
    </source>
</evidence>
<dbReference type="InterPro" id="IPR008883">
    <property type="entry name" value="UEV_N"/>
</dbReference>
<dbReference type="CDD" id="cd11685">
    <property type="entry name" value="UEV_TSG101-like"/>
    <property type="match status" value="1"/>
</dbReference>
<organism evidence="2 3">
    <name type="scientific">Adineta steineri</name>
    <dbReference type="NCBI Taxonomy" id="433720"/>
    <lineage>
        <taxon>Eukaryota</taxon>
        <taxon>Metazoa</taxon>
        <taxon>Spiralia</taxon>
        <taxon>Gnathifera</taxon>
        <taxon>Rotifera</taxon>
        <taxon>Eurotatoria</taxon>
        <taxon>Bdelloidea</taxon>
        <taxon>Adinetida</taxon>
        <taxon>Adinetidae</taxon>
        <taxon>Adineta</taxon>
    </lineage>
</organism>
<reference evidence="2" key="1">
    <citation type="submission" date="2021-02" db="EMBL/GenBank/DDBJ databases">
        <authorList>
            <person name="Nowell W R."/>
        </authorList>
    </citation>
    <scope>NUCLEOTIDE SEQUENCE</scope>
</reference>
<dbReference type="PANTHER" id="PTHR23306">
    <property type="entry name" value="TUMOR SUSCEPTIBILITY GENE 101 PROTEIN-RELATED"/>
    <property type="match status" value="1"/>
</dbReference>
<feature type="domain" description="UEV" evidence="1">
    <location>
        <begin position="5"/>
        <end position="144"/>
    </location>
</feature>
<dbReference type="Gene3D" id="3.10.110.10">
    <property type="entry name" value="Ubiquitin Conjugating Enzyme"/>
    <property type="match status" value="1"/>
</dbReference>
<protein>
    <recommendedName>
        <fullName evidence="1">UEV domain-containing protein</fullName>
    </recommendedName>
</protein>
<dbReference type="GO" id="GO:0043130">
    <property type="term" value="F:ubiquitin binding"/>
    <property type="evidence" value="ECO:0007669"/>
    <property type="project" value="TreeGrafter"/>
</dbReference>
<dbReference type="InterPro" id="IPR052070">
    <property type="entry name" value="ESCRT-I_UEV_domain"/>
</dbReference>
<evidence type="ECO:0000259" key="1">
    <source>
        <dbReference type="PROSITE" id="PS51322"/>
    </source>
</evidence>
<dbReference type="GO" id="GO:0015031">
    <property type="term" value="P:protein transport"/>
    <property type="evidence" value="ECO:0007669"/>
    <property type="project" value="InterPro"/>
</dbReference>
<dbReference type="GO" id="GO:0000813">
    <property type="term" value="C:ESCRT I complex"/>
    <property type="evidence" value="ECO:0007669"/>
    <property type="project" value="TreeGrafter"/>
</dbReference>
<dbReference type="PANTHER" id="PTHR23306:SF3">
    <property type="entry name" value="TUMOR SUPPRESSOR PROTEIN 101"/>
    <property type="match status" value="1"/>
</dbReference>
<evidence type="ECO:0000313" key="3">
    <source>
        <dbReference type="Proteomes" id="UP000663868"/>
    </source>
</evidence>
<dbReference type="GO" id="GO:0008333">
    <property type="term" value="P:endosome to lysosome transport"/>
    <property type="evidence" value="ECO:0007669"/>
    <property type="project" value="TreeGrafter"/>
</dbReference>
<dbReference type="EMBL" id="CAJOBB010001623">
    <property type="protein sequence ID" value="CAF3881800.1"/>
    <property type="molecule type" value="Genomic_DNA"/>
</dbReference>
<gene>
    <name evidence="2" type="ORF">KXQ929_LOCUS21796</name>
</gene>
<accession>A0A819G918</accession>
<dbReference type="SUPFAM" id="SSF54495">
    <property type="entry name" value="UBC-like"/>
    <property type="match status" value="1"/>
</dbReference>